<comment type="caution">
    <text evidence="2">The sequence shown here is derived from an EMBL/GenBank/DDBJ whole genome shotgun (WGS) entry which is preliminary data.</text>
</comment>
<dbReference type="AlphaFoldDB" id="A0A7W7YIW9"/>
<evidence type="ECO:0000313" key="3">
    <source>
        <dbReference type="Proteomes" id="UP000534294"/>
    </source>
</evidence>
<accession>A0A7W7YIW9</accession>
<dbReference type="Proteomes" id="UP000534294">
    <property type="component" value="Unassembled WGS sequence"/>
</dbReference>
<dbReference type="SUPFAM" id="SSF75011">
    <property type="entry name" value="3-carboxy-cis,cis-mucoante lactonizing enzyme"/>
    <property type="match status" value="1"/>
</dbReference>
<dbReference type="RefSeq" id="WP_184206252.1">
    <property type="nucleotide sequence ID" value="NZ_JACHIF010000002.1"/>
</dbReference>
<evidence type="ECO:0000313" key="2">
    <source>
        <dbReference type="EMBL" id="MBB5036892.1"/>
    </source>
</evidence>
<proteinExistence type="predicted"/>
<feature type="chain" id="PRO_5030602119" evidence="1">
    <location>
        <begin position="20"/>
        <end position="299"/>
    </location>
</feature>
<feature type="signal peptide" evidence="1">
    <location>
        <begin position="1"/>
        <end position="19"/>
    </location>
</feature>
<evidence type="ECO:0000256" key="1">
    <source>
        <dbReference type="SAM" id="SignalP"/>
    </source>
</evidence>
<name>A0A7W7YIW9_9BACT</name>
<keyword evidence="3" id="KW-1185">Reference proteome</keyword>
<dbReference type="EMBL" id="JACHIF010000002">
    <property type="protein sequence ID" value="MBB5036892.1"/>
    <property type="molecule type" value="Genomic_DNA"/>
</dbReference>
<sequence length="299" mass="33320">MNKPSLAILCCLLAGPCLGQKALLFQADKPIILADKRIHESSGLTRSVRHPCVFWTLNDSGGEPCVFAIDEKGQTRAKVRLPKAVNFDWEDLASGTDEKGRPCLLIADIGDNLKVRASLQIYRIPEPDLPEDTSKEIQSAEPEIWHLAYPDGRQNAECLIVHPQTQQMWILTKEENGVSTLYEVTGKRRPDTALKLEKITTLTFPAKAREGKRPGMACMTTAATISPDGRRLLVATYSYLHEWKLTPGQPLIQALQSPASIIAPPLTRQMEGVCYGDDSSTIWFTSEQLPSPLYRLRRK</sequence>
<reference evidence="2 3" key="1">
    <citation type="submission" date="2020-08" db="EMBL/GenBank/DDBJ databases">
        <title>Genomic Encyclopedia of Type Strains, Phase IV (KMG-IV): sequencing the most valuable type-strain genomes for metagenomic binning, comparative biology and taxonomic classification.</title>
        <authorList>
            <person name="Goeker M."/>
        </authorList>
    </citation>
    <scope>NUCLEOTIDE SEQUENCE [LARGE SCALE GENOMIC DNA]</scope>
    <source>
        <strain evidence="2 3">DSM 12251</strain>
    </source>
</reference>
<keyword evidence="1" id="KW-0732">Signal</keyword>
<gene>
    <name evidence="2" type="ORF">HNQ64_001134</name>
</gene>
<protein>
    <submittedName>
        <fullName evidence="2">Uncharacterized protein</fullName>
    </submittedName>
</protein>
<organism evidence="2 3">
    <name type="scientific">Prosthecobacter dejongeii</name>
    <dbReference type="NCBI Taxonomy" id="48465"/>
    <lineage>
        <taxon>Bacteria</taxon>
        <taxon>Pseudomonadati</taxon>
        <taxon>Verrucomicrobiota</taxon>
        <taxon>Verrucomicrobiia</taxon>
        <taxon>Verrucomicrobiales</taxon>
        <taxon>Verrucomicrobiaceae</taxon>
        <taxon>Prosthecobacter</taxon>
    </lineage>
</organism>